<dbReference type="PANTHER" id="PTHR21700:SF46">
    <property type="entry name" value="TRANSTHYRETIN-LIKE PROTEIN 52"/>
    <property type="match status" value="1"/>
</dbReference>
<comment type="subcellular location">
    <subcellularLocation>
        <location evidence="1">Secreted</location>
    </subcellularLocation>
</comment>
<dbReference type="Proteomes" id="UP000887540">
    <property type="component" value="Unplaced"/>
</dbReference>
<feature type="chain" id="PRO_5037892865" evidence="5">
    <location>
        <begin position="20"/>
        <end position="138"/>
    </location>
</feature>
<evidence type="ECO:0000256" key="2">
    <source>
        <dbReference type="ARBA" id="ARBA00010112"/>
    </source>
</evidence>
<keyword evidence="4 5" id="KW-0732">Signal</keyword>
<dbReference type="Gene3D" id="2.60.40.3330">
    <property type="match status" value="1"/>
</dbReference>
<name>A0A914DSD2_9BILA</name>
<comment type="similarity">
    <text evidence="2">Belongs to the nematode transthyretin-like family.</text>
</comment>
<dbReference type="Pfam" id="PF01060">
    <property type="entry name" value="TTR-52"/>
    <property type="match status" value="1"/>
</dbReference>
<evidence type="ECO:0000256" key="4">
    <source>
        <dbReference type="ARBA" id="ARBA00022729"/>
    </source>
</evidence>
<dbReference type="GO" id="GO:0009986">
    <property type="term" value="C:cell surface"/>
    <property type="evidence" value="ECO:0007669"/>
    <property type="project" value="InterPro"/>
</dbReference>
<keyword evidence="6" id="KW-1185">Reference proteome</keyword>
<dbReference type="AlphaFoldDB" id="A0A914DSD2"/>
<evidence type="ECO:0000256" key="3">
    <source>
        <dbReference type="ARBA" id="ARBA00022525"/>
    </source>
</evidence>
<dbReference type="PANTHER" id="PTHR21700">
    <property type="entry name" value="TRANSTHYRETIN-LIKE FAMILY PROTEIN-RELATED"/>
    <property type="match status" value="1"/>
</dbReference>
<keyword evidence="3" id="KW-0964">Secreted</keyword>
<dbReference type="WBParaSite" id="ACRNAN_scaffold3670.g7619.t1">
    <property type="protein sequence ID" value="ACRNAN_scaffold3670.g7619.t1"/>
    <property type="gene ID" value="ACRNAN_scaffold3670.g7619"/>
</dbReference>
<accession>A0A914DSD2</accession>
<sequence length="138" mass="16019">MEALKWIFPIFLIILVVDGRTQCYKASGQVFCPTDHYKHYGVKVRLMDKDRMSLPWEADDEMGTAYTDEDGNYTVTGCGDDFGFWWNDPDPYIYIDHRCPEPGRSVSIAHRYKTIPIPEPKLVPEEIRVETVRLDISD</sequence>
<evidence type="ECO:0000313" key="7">
    <source>
        <dbReference type="WBParaSite" id="ACRNAN_scaffold3670.g7619.t1"/>
    </source>
</evidence>
<evidence type="ECO:0000256" key="1">
    <source>
        <dbReference type="ARBA" id="ARBA00004613"/>
    </source>
</evidence>
<dbReference type="InterPro" id="IPR001534">
    <property type="entry name" value="Transthyretin-like"/>
</dbReference>
<dbReference type="GO" id="GO:0005576">
    <property type="term" value="C:extracellular region"/>
    <property type="evidence" value="ECO:0007669"/>
    <property type="project" value="UniProtKB-SubCell"/>
</dbReference>
<dbReference type="InterPro" id="IPR038479">
    <property type="entry name" value="Transthyretin-like_sf"/>
</dbReference>
<organism evidence="6 7">
    <name type="scientific">Acrobeloides nanus</name>
    <dbReference type="NCBI Taxonomy" id="290746"/>
    <lineage>
        <taxon>Eukaryota</taxon>
        <taxon>Metazoa</taxon>
        <taxon>Ecdysozoa</taxon>
        <taxon>Nematoda</taxon>
        <taxon>Chromadorea</taxon>
        <taxon>Rhabditida</taxon>
        <taxon>Tylenchina</taxon>
        <taxon>Cephalobomorpha</taxon>
        <taxon>Cephaloboidea</taxon>
        <taxon>Cephalobidae</taxon>
        <taxon>Acrobeloides</taxon>
    </lineage>
</organism>
<proteinExistence type="inferred from homology"/>
<evidence type="ECO:0000313" key="6">
    <source>
        <dbReference type="Proteomes" id="UP000887540"/>
    </source>
</evidence>
<reference evidence="7" key="1">
    <citation type="submission" date="2022-11" db="UniProtKB">
        <authorList>
            <consortium name="WormBaseParasite"/>
        </authorList>
    </citation>
    <scope>IDENTIFICATION</scope>
</reference>
<feature type="signal peptide" evidence="5">
    <location>
        <begin position="1"/>
        <end position="19"/>
    </location>
</feature>
<evidence type="ECO:0000256" key="5">
    <source>
        <dbReference type="SAM" id="SignalP"/>
    </source>
</evidence>
<protein>
    <submittedName>
        <fullName evidence="7">Uncharacterized protein</fullName>
    </submittedName>
</protein>